<name>A0A6A1WQX2_9ROSI</name>
<reference evidence="1 2" key="1">
    <citation type="journal article" date="2019" name="Plant Biotechnol. J.">
        <title>The red bayberry genome and genetic basis of sex determination.</title>
        <authorList>
            <person name="Jia H.M."/>
            <person name="Jia H.J."/>
            <person name="Cai Q.L."/>
            <person name="Wang Y."/>
            <person name="Zhao H.B."/>
            <person name="Yang W.F."/>
            <person name="Wang G.Y."/>
            <person name="Li Y.H."/>
            <person name="Zhan D.L."/>
            <person name="Shen Y.T."/>
            <person name="Niu Q.F."/>
            <person name="Chang L."/>
            <person name="Qiu J."/>
            <person name="Zhao L."/>
            <person name="Xie H.B."/>
            <person name="Fu W.Y."/>
            <person name="Jin J."/>
            <person name="Li X.W."/>
            <person name="Jiao Y."/>
            <person name="Zhou C.C."/>
            <person name="Tu T."/>
            <person name="Chai C.Y."/>
            <person name="Gao J.L."/>
            <person name="Fan L.J."/>
            <person name="van de Weg E."/>
            <person name="Wang J.Y."/>
            <person name="Gao Z.S."/>
        </authorList>
    </citation>
    <scope>NUCLEOTIDE SEQUENCE [LARGE SCALE GENOMIC DNA]</scope>
    <source>
        <tissue evidence="1">Leaves</tissue>
    </source>
</reference>
<gene>
    <name evidence="1" type="ORF">CJ030_MR1G014942</name>
</gene>
<evidence type="ECO:0000313" key="2">
    <source>
        <dbReference type="Proteomes" id="UP000516437"/>
    </source>
</evidence>
<dbReference type="AlphaFoldDB" id="A0A6A1WQX2"/>
<comment type="caution">
    <text evidence="1">The sequence shown here is derived from an EMBL/GenBank/DDBJ whole genome shotgun (WGS) entry which is preliminary data.</text>
</comment>
<keyword evidence="2" id="KW-1185">Reference proteome</keyword>
<dbReference type="EMBL" id="RXIC02000019">
    <property type="protein sequence ID" value="KAB1227036.1"/>
    <property type="molecule type" value="Genomic_DNA"/>
</dbReference>
<protein>
    <submittedName>
        <fullName evidence="1">Uncharacterized protein</fullName>
    </submittedName>
</protein>
<evidence type="ECO:0000313" key="1">
    <source>
        <dbReference type="EMBL" id="KAB1227036.1"/>
    </source>
</evidence>
<accession>A0A6A1WQX2</accession>
<dbReference type="OrthoDB" id="657187at2759"/>
<organism evidence="1 2">
    <name type="scientific">Morella rubra</name>
    <name type="common">Chinese bayberry</name>
    <dbReference type="NCBI Taxonomy" id="262757"/>
    <lineage>
        <taxon>Eukaryota</taxon>
        <taxon>Viridiplantae</taxon>
        <taxon>Streptophyta</taxon>
        <taxon>Embryophyta</taxon>
        <taxon>Tracheophyta</taxon>
        <taxon>Spermatophyta</taxon>
        <taxon>Magnoliopsida</taxon>
        <taxon>eudicotyledons</taxon>
        <taxon>Gunneridae</taxon>
        <taxon>Pentapetalae</taxon>
        <taxon>rosids</taxon>
        <taxon>fabids</taxon>
        <taxon>Fagales</taxon>
        <taxon>Myricaceae</taxon>
        <taxon>Morella</taxon>
    </lineage>
</organism>
<proteinExistence type="predicted"/>
<dbReference type="PANTHER" id="PTHR33168">
    <property type="entry name" value="STRESS INDUCED PROTEIN-RELATED"/>
    <property type="match status" value="1"/>
</dbReference>
<sequence length="154" mass="17969">MEADDHDYHDLSPSLKQRIKSSLLCFPKIHYHHDAESLSPESKPRLVRSSSDAKPRLFRTRSSFETKPGFVRNRSSSLWIKTRAHDLPELRDMCRNLMSRIGAQRHARHHSADFKYDALSYALNFEDDKIKASASEDQLPFKNFSSRFPRRPGR</sequence>
<dbReference type="Proteomes" id="UP000516437">
    <property type="component" value="Chromosome 1"/>
</dbReference>